<evidence type="ECO:0000313" key="1">
    <source>
        <dbReference type="EMBL" id="QOZ66577.1"/>
    </source>
</evidence>
<gene>
    <name evidence="1" type="ORF">WN72_09465</name>
</gene>
<dbReference type="AlphaFoldDB" id="A0AAE7TEX9"/>
<reference evidence="1 2" key="1">
    <citation type="submission" date="2018-06" db="EMBL/GenBank/DDBJ databases">
        <title>Comparative genomics of Bradyrhizobium nodulating Arachidis hypogaea.</title>
        <authorList>
            <person name="Li Y."/>
        </authorList>
    </citation>
    <scope>NUCLEOTIDE SEQUENCE [LARGE SCALE GENOMIC DNA]</scope>
    <source>
        <strain evidence="1 2">CCBAU 051107</strain>
    </source>
</reference>
<evidence type="ECO:0000313" key="2">
    <source>
        <dbReference type="Proteomes" id="UP000594015"/>
    </source>
</evidence>
<proteinExistence type="predicted"/>
<dbReference type="KEGG" id="barh:WN72_09465"/>
<name>A0AAE7TEX9_9BRAD</name>
<organism evidence="1 2">
    <name type="scientific">Bradyrhizobium arachidis</name>
    <dbReference type="NCBI Taxonomy" id="858423"/>
    <lineage>
        <taxon>Bacteria</taxon>
        <taxon>Pseudomonadati</taxon>
        <taxon>Pseudomonadota</taxon>
        <taxon>Alphaproteobacteria</taxon>
        <taxon>Hyphomicrobiales</taxon>
        <taxon>Nitrobacteraceae</taxon>
        <taxon>Bradyrhizobium</taxon>
    </lineage>
</organism>
<protein>
    <submittedName>
        <fullName evidence="1">Uncharacterized protein</fullName>
    </submittedName>
</protein>
<dbReference type="Proteomes" id="UP000594015">
    <property type="component" value="Chromosome"/>
</dbReference>
<sequence length="131" mass="13483">MSFLPAHSVDALLSADGKVVALKFTLDGGKSVSIGLDPEHASNLAQTVTALLSSSLNHQTAVGGKGFVKMMPISRATAHATEQPGVVALGLLDGSGLAHYFVLQSETSSQLRSALRAAEAKSRTGVQMPKA</sequence>
<accession>A0AAE7TEX9</accession>
<dbReference type="EMBL" id="CP030050">
    <property type="protein sequence ID" value="QOZ66577.1"/>
    <property type="molecule type" value="Genomic_DNA"/>
</dbReference>